<dbReference type="Pfam" id="PF13359">
    <property type="entry name" value="DDE_Tnp_4"/>
    <property type="match status" value="1"/>
</dbReference>
<dbReference type="GO" id="GO:0046872">
    <property type="term" value="F:metal ion binding"/>
    <property type="evidence" value="ECO:0007669"/>
    <property type="project" value="UniProtKB-KW"/>
</dbReference>
<accession>A0A6P7GV77</accession>
<name>A0A6P7GV77_DIAVI</name>
<proteinExistence type="predicted"/>
<feature type="domain" description="DDE Tnp4" evidence="3">
    <location>
        <begin position="14"/>
        <end position="80"/>
    </location>
</feature>
<protein>
    <submittedName>
        <fullName evidence="4">Nuclease HARBI1</fullName>
    </submittedName>
</protein>
<dbReference type="RefSeq" id="XP_028153661.1">
    <property type="nucleotide sequence ID" value="XM_028297860.1"/>
</dbReference>
<keyword evidence="2" id="KW-0479">Metal-binding</keyword>
<sequence>FNQKFGFPGVIGVIDCTHVAIVPPSRGNEEHLYVNRKRYHSINVQLICDSNYRIMNVNARYPGATHDAFIWNQSNYQNVLRNLFLRTGRSFFLLGKDLLYRIFPF</sequence>
<evidence type="ECO:0000259" key="3">
    <source>
        <dbReference type="Pfam" id="PF13359"/>
    </source>
</evidence>
<dbReference type="AlphaFoldDB" id="A0A6P7GV77"/>
<evidence type="ECO:0000256" key="2">
    <source>
        <dbReference type="ARBA" id="ARBA00022723"/>
    </source>
</evidence>
<reference evidence="4" key="1">
    <citation type="submission" date="2025-08" db="UniProtKB">
        <authorList>
            <consortium name="RefSeq"/>
        </authorList>
    </citation>
    <scope>IDENTIFICATION</scope>
    <source>
        <tissue evidence="4">Whole insect</tissue>
    </source>
</reference>
<feature type="non-terminal residue" evidence="4">
    <location>
        <position position="1"/>
    </location>
</feature>
<evidence type="ECO:0000256" key="1">
    <source>
        <dbReference type="ARBA" id="ARBA00001968"/>
    </source>
</evidence>
<gene>
    <name evidence="4" type="primary">LOC114347119</name>
</gene>
<organism evidence="4">
    <name type="scientific">Diabrotica virgifera virgifera</name>
    <name type="common">western corn rootworm</name>
    <dbReference type="NCBI Taxonomy" id="50390"/>
    <lineage>
        <taxon>Eukaryota</taxon>
        <taxon>Metazoa</taxon>
        <taxon>Ecdysozoa</taxon>
        <taxon>Arthropoda</taxon>
        <taxon>Hexapoda</taxon>
        <taxon>Insecta</taxon>
        <taxon>Pterygota</taxon>
        <taxon>Neoptera</taxon>
        <taxon>Endopterygota</taxon>
        <taxon>Coleoptera</taxon>
        <taxon>Polyphaga</taxon>
        <taxon>Cucujiformia</taxon>
        <taxon>Chrysomeloidea</taxon>
        <taxon>Chrysomelidae</taxon>
        <taxon>Galerucinae</taxon>
        <taxon>Diabroticina</taxon>
        <taxon>Diabroticites</taxon>
        <taxon>Diabrotica</taxon>
    </lineage>
</organism>
<evidence type="ECO:0000313" key="4">
    <source>
        <dbReference type="RefSeq" id="XP_028153661.1"/>
    </source>
</evidence>
<dbReference type="InterPro" id="IPR027806">
    <property type="entry name" value="HARBI1_dom"/>
</dbReference>
<dbReference type="InParanoid" id="A0A6P7GV77"/>
<comment type="cofactor">
    <cofactor evidence="1">
        <name>a divalent metal cation</name>
        <dbReference type="ChEBI" id="CHEBI:60240"/>
    </cofactor>
</comment>